<feature type="compositionally biased region" description="Basic and acidic residues" evidence="1">
    <location>
        <begin position="53"/>
        <end position="78"/>
    </location>
</feature>
<proteinExistence type="evidence at transcript level"/>
<dbReference type="PANTHER" id="PTHR34776">
    <property type="entry name" value="F17F16.3 PROTEIN"/>
    <property type="match status" value="1"/>
</dbReference>
<sequence>MGQGKEVKTRPDPKLEILEKGEIFFFYRPKVDKDEARSPDDVQRMYIVLRPESGERAVEEKQAPDCGKEGLKHDDRGKQGGGATSKKEHEGGHGEEVVKCGSSWNLWRDKRADDVDWDWFAQEVNIEERPLLRLVVMGKKSLPDPAKRSLPYWGYVELVTTKTDDIKDALKEGMLACSVQFLFLFFVSAAQSERSSVLDQ</sequence>
<dbReference type="PANTHER" id="PTHR34776:SF1">
    <property type="entry name" value="F17F16.3 PROTEIN"/>
    <property type="match status" value="1"/>
</dbReference>
<reference evidence="2" key="1">
    <citation type="journal article" date="2015" name="Plant Physiol. Biochem.">
        <title>Systematic mining of salt-tolerant genes in halophyte-Zoysia matrella through cDNA expression library screening.</title>
        <authorList>
            <person name="Chen Y."/>
            <person name="Zong J."/>
            <person name="Tan Z."/>
            <person name="Li L."/>
            <person name="Hu B."/>
            <person name="Chen C."/>
            <person name="Chen J."/>
            <person name="Liu J."/>
        </authorList>
    </citation>
    <scope>NUCLEOTIDE SEQUENCE</scope>
</reference>
<evidence type="ECO:0000313" key="2">
    <source>
        <dbReference type="EMBL" id="AIN39805.1"/>
    </source>
</evidence>
<feature type="region of interest" description="Disordered" evidence="1">
    <location>
        <begin position="53"/>
        <end position="96"/>
    </location>
</feature>
<evidence type="ECO:0000256" key="1">
    <source>
        <dbReference type="SAM" id="MobiDB-lite"/>
    </source>
</evidence>
<protein>
    <submittedName>
        <fullName evidence="2">Uncharacterized protein</fullName>
    </submittedName>
</protein>
<name>A0A0C4MMD2_9POAL</name>
<dbReference type="EMBL" id="KM265142">
    <property type="protein sequence ID" value="AIN39805.1"/>
    <property type="molecule type" value="mRNA"/>
</dbReference>
<accession>A0A0C4MMD2</accession>
<dbReference type="AlphaFoldDB" id="A0A0C4MMD2"/>
<organism evidence="2">
    <name type="scientific">Zoysia matrella</name>
    <name type="common">Manila grass</name>
    <dbReference type="NCBI Taxonomy" id="38722"/>
    <lineage>
        <taxon>Eukaryota</taxon>
        <taxon>Viridiplantae</taxon>
        <taxon>Streptophyta</taxon>
        <taxon>Embryophyta</taxon>
        <taxon>Tracheophyta</taxon>
        <taxon>Spermatophyta</taxon>
        <taxon>Magnoliopsida</taxon>
        <taxon>Liliopsida</taxon>
        <taxon>Poales</taxon>
        <taxon>Poaceae</taxon>
        <taxon>PACMAD clade</taxon>
        <taxon>Chloridoideae</taxon>
        <taxon>Zoysieae</taxon>
        <taxon>Zoysiinae</taxon>
        <taxon>Zoysia</taxon>
    </lineage>
</organism>
<gene>
    <name evidence="2" type="primary">SS4</name>
</gene>
<feature type="compositionally biased region" description="Basic and acidic residues" evidence="1">
    <location>
        <begin position="85"/>
        <end position="96"/>
    </location>
</feature>